<dbReference type="OrthoDB" id="2684236at2759"/>
<dbReference type="Pfam" id="PF07173">
    <property type="entry name" value="GRDP-like"/>
    <property type="match status" value="1"/>
</dbReference>
<evidence type="ECO:0000256" key="1">
    <source>
        <dbReference type="SAM" id="MobiDB-lite"/>
    </source>
</evidence>
<dbReference type="RefSeq" id="XP_040688323.1">
    <property type="nucleotide sequence ID" value="XM_040838949.1"/>
</dbReference>
<accession>A0A1L9RIG4</accession>
<dbReference type="PANTHER" id="PTHR34365">
    <property type="entry name" value="ENOLASE (DUF1399)"/>
    <property type="match status" value="1"/>
</dbReference>
<organism evidence="2 3">
    <name type="scientific">Aspergillus wentii DTO 134E9</name>
    <dbReference type="NCBI Taxonomy" id="1073089"/>
    <lineage>
        <taxon>Eukaryota</taxon>
        <taxon>Fungi</taxon>
        <taxon>Dikarya</taxon>
        <taxon>Ascomycota</taxon>
        <taxon>Pezizomycotina</taxon>
        <taxon>Eurotiomycetes</taxon>
        <taxon>Eurotiomycetidae</taxon>
        <taxon>Eurotiales</taxon>
        <taxon>Aspergillaceae</taxon>
        <taxon>Aspergillus</taxon>
        <taxon>Aspergillus subgen. Cremei</taxon>
    </lineage>
</organism>
<evidence type="ECO:0000313" key="2">
    <source>
        <dbReference type="EMBL" id="OJJ34647.1"/>
    </source>
</evidence>
<dbReference type="AlphaFoldDB" id="A0A1L9RIG4"/>
<gene>
    <name evidence="2" type="ORF">ASPWEDRAFT_68122</name>
</gene>
<dbReference type="GeneID" id="63754797"/>
<dbReference type="VEuPathDB" id="FungiDB:ASPWEDRAFT_68122"/>
<sequence length="693" mass="76524">MKRSSTSMPRNRDGGNNNTQGPVTVEECVAHLRLLTAFAKLRHDISTSDRLFGIEDSEACEFTGKKRNLAKARIREKRWAVYVSKAVDRFISWWQNCIPDGFVDPASSLLSGQTGISWTADTLPPIDVLMVWHSYMLHPRSFLEDCIRLSKMGLWASGMPWGAVGSCIEEKTFSYYPGDKAIRHFESQTGLAWESLEDPPKTLTCLRCKAGIDTPWTTATNVGYDPDVAFAHCTGLADKSFRIQCASCRFSVTHANLRVSQLRRDVQALLKDGTPMPGTILGLRGTPAEKDNRDSSFPNRLIMGSKVELLELTDPANNENTSIESIRSLLERSLKNRRLMCQVNNTMIPTSISHSEGIFIRRMMSSYWDNASPFSLDLTGAVIRQGQFIEKIEQLKWLQSPSLPSTMSSLIAKYGVFTDIMILNQDRAAVPTLDVDLVWHTHQLSPSRYYAFSTQKTNGTLIDHDDKVDEVKISDAFEWTSKQYQKLTGGKVYSECTCWYCEAVRESQNRLSSLTSLSSALSGRSNASVMSNSNINGGNPHISSHNAVRAQGQAAPRASEAKTEELKKNWEKVRRRNEKSAGKKRHSFTQDSGHDVDISSQTSIWGVPCDLPQHGPHMRDPGVHEDIYPSDPLCMNVALGAAGNCVAGTDREAIGAGGCVAGMAMGETPGKHRGGRPGFCQGSGFDGMSGGMF</sequence>
<name>A0A1L9RIG4_ASPWE</name>
<protein>
    <submittedName>
        <fullName evidence="2">Uncharacterized protein</fullName>
    </submittedName>
</protein>
<proteinExistence type="predicted"/>
<reference evidence="3" key="1">
    <citation type="journal article" date="2017" name="Genome Biol.">
        <title>Comparative genomics reveals high biological diversity and specific adaptations in the industrially and medically important fungal genus Aspergillus.</title>
        <authorList>
            <person name="de Vries R.P."/>
            <person name="Riley R."/>
            <person name="Wiebenga A."/>
            <person name="Aguilar-Osorio G."/>
            <person name="Amillis S."/>
            <person name="Uchima C.A."/>
            <person name="Anderluh G."/>
            <person name="Asadollahi M."/>
            <person name="Askin M."/>
            <person name="Barry K."/>
            <person name="Battaglia E."/>
            <person name="Bayram O."/>
            <person name="Benocci T."/>
            <person name="Braus-Stromeyer S.A."/>
            <person name="Caldana C."/>
            <person name="Canovas D."/>
            <person name="Cerqueira G.C."/>
            <person name="Chen F."/>
            <person name="Chen W."/>
            <person name="Choi C."/>
            <person name="Clum A."/>
            <person name="Dos Santos R.A."/>
            <person name="Damasio A.R."/>
            <person name="Diallinas G."/>
            <person name="Emri T."/>
            <person name="Fekete E."/>
            <person name="Flipphi M."/>
            <person name="Freyberg S."/>
            <person name="Gallo A."/>
            <person name="Gournas C."/>
            <person name="Habgood R."/>
            <person name="Hainaut M."/>
            <person name="Harispe M.L."/>
            <person name="Henrissat B."/>
            <person name="Hilden K.S."/>
            <person name="Hope R."/>
            <person name="Hossain A."/>
            <person name="Karabika E."/>
            <person name="Karaffa L."/>
            <person name="Karanyi Z."/>
            <person name="Krasevec N."/>
            <person name="Kuo A."/>
            <person name="Kusch H."/>
            <person name="LaButti K."/>
            <person name="Lagendijk E.L."/>
            <person name="Lapidus A."/>
            <person name="Levasseur A."/>
            <person name="Lindquist E."/>
            <person name="Lipzen A."/>
            <person name="Logrieco A.F."/>
            <person name="MacCabe A."/>
            <person name="Maekelae M.R."/>
            <person name="Malavazi I."/>
            <person name="Melin P."/>
            <person name="Meyer V."/>
            <person name="Mielnichuk N."/>
            <person name="Miskei M."/>
            <person name="Molnar A.P."/>
            <person name="Mule G."/>
            <person name="Ngan C.Y."/>
            <person name="Orejas M."/>
            <person name="Orosz E."/>
            <person name="Ouedraogo J.P."/>
            <person name="Overkamp K.M."/>
            <person name="Park H.-S."/>
            <person name="Perrone G."/>
            <person name="Piumi F."/>
            <person name="Punt P.J."/>
            <person name="Ram A.F."/>
            <person name="Ramon A."/>
            <person name="Rauscher S."/>
            <person name="Record E."/>
            <person name="Riano-Pachon D.M."/>
            <person name="Robert V."/>
            <person name="Roehrig J."/>
            <person name="Ruller R."/>
            <person name="Salamov A."/>
            <person name="Salih N.S."/>
            <person name="Samson R.A."/>
            <person name="Sandor E."/>
            <person name="Sanguinetti M."/>
            <person name="Schuetze T."/>
            <person name="Sepcic K."/>
            <person name="Shelest E."/>
            <person name="Sherlock G."/>
            <person name="Sophianopoulou V."/>
            <person name="Squina F.M."/>
            <person name="Sun H."/>
            <person name="Susca A."/>
            <person name="Todd R.B."/>
            <person name="Tsang A."/>
            <person name="Unkles S.E."/>
            <person name="van de Wiele N."/>
            <person name="van Rossen-Uffink D."/>
            <person name="Oliveira J.V."/>
            <person name="Vesth T.C."/>
            <person name="Visser J."/>
            <person name="Yu J.-H."/>
            <person name="Zhou M."/>
            <person name="Andersen M.R."/>
            <person name="Archer D.B."/>
            <person name="Baker S.E."/>
            <person name="Benoit I."/>
            <person name="Brakhage A.A."/>
            <person name="Braus G.H."/>
            <person name="Fischer R."/>
            <person name="Frisvad J.C."/>
            <person name="Goldman G.H."/>
            <person name="Houbraken J."/>
            <person name="Oakley B."/>
            <person name="Pocsi I."/>
            <person name="Scazzocchio C."/>
            <person name="Seiboth B."/>
            <person name="vanKuyk P.A."/>
            <person name="Wortman J."/>
            <person name="Dyer P.S."/>
            <person name="Grigoriev I.V."/>
        </authorList>
    </citation>
    <scope>NUCLEOTIDE SEQUENCE [LARGE SCALE GENOMIC DNA]</scope>
    <source>
        <strain evidence="3">DTO 134E9</strain>
    </source>
</reference>
<dbReference type="STRING" id="1073089.A0A1L9RIG4"/>
<keyword evidence="3" id="KW-1185">Reference proteome</keyword>
<dbReference type="EMBL" id="KV878212">
    <property type="protein sequence ID" value="OJJ34647.1"/>
    <property type="molecule type" value="Genomic_DNA"/>
</dbReference>
<feature type="region of interest" description="Disordered" evidence="1">
    <location>
        <begin position="552"/>
        <end position="597"/>
    </location>
</feature>
<dbReference type="Proteomes" id="UP000184383">
    <property type="component" value="Unassembled WGS sequence"/>
</dbReference>
<dbReference type="PANTHER" id="PTHR34365:SF7">
    <property type="entry name" value="GLYCINE-RICH DOMAIN-CONTAINING PROTEIN 1"/>
    <property type="match status" value="1"/>
</dbReference>
<feature type="compositionally biased region" description="Basic and acidic residues" evidence="1">
    <location>
        <begin position="559"/>
        <end position="572"/>
    </location>
</feature>
<dbReference type="InterPro" id="IPR009836">
    <property type="entry name" value="GRDP-like"/>
</dbReference>
<feature type="region of interest" description="Disordered" evidence="1">
    <location>
        <begin position="1"/>
        <end position="22"/>
    </location>
</feature>
<feature type="compositionally biased region" description="Basic residues" evidence="1">
    <location>
        <begin position="573"/>
        <end position="587"/>
    </location>
</feature>
<evidence type="ECO:0000313" key="3">
    <source>
        <dbReference type="Proteomes" id="UP000184383"/>
    </source>
</evidence>